<dbReference type="OrthoDB" id="3980255at2759"/>
<evidence type="ECO:0000313" key="3">
    <source>
        <dbReference type="EMBL" id="ODV73446.1"/>
    </source>
</evidence>
<dbReference type="Proteomes" id="UP000038830">
    <property type="component" value="Unassembled WGS sequence"/>
</dbReference>
<evidence type="ECO:0000256" key="1">
    <source>
        <dbReference type="SAM" id="MobiDB-lite"/>
    </source>
</evidence>
<reference evidence="3 5" key="3">
    <citation type="journal article" date="2016" name="Proc. Natl. Acad. Sci. U.S.A.">
        <title>Comparative genomics of biotechnologically important yeasts.</title>
        <authorList>
            <person name="Riley R."/>
            <person name="Haridas S."/>
            <person name="Wolfe K.H."/>
            <person name="Lopes M.R."/>
            <person name="Hittinger C.T."/>
            <person name="Goeker M."/>
            <person name="Salamov A.A."/>
            <person name="Wisecaver J.H."/>
            <person name="Long T.M."/>
            <person name="Calvey C.H."/>
            <person name="Aerts A.L."/>
            <person name="Barry K.W."/>
            <person name="Choi C."/>
            <person name="Clum A."/>
            <person name="Coughlan A.Y."/>
            <person name="Deshpande S."/>
            <person name="Douglass A.P."/>
            <person name="Hanson S.J."/>
            <person name="Klenk H.-P."/>
            <person name="LaButti K.M."/>
            <person name="Lapidus A."/>
            <person name="Lindquist E.A."/>
            <person name="Lipzen A.M."/>
            <person name="Meier-Kolthoff J.P."/>
            <person name="Ohm R.A."/>
            <person name="Otillar R.P."/>
            <person name="Pangilinan J.L."/>
            <person name="Peng Y."/>
            <person name="Rokas A."/>
            <person name="Rosa C.A."/>
            <person name="Scheuner C."/>
            <person name="Sibirny A.A."/>
            <person name="Slot J.C."/>
            <person name="Stielow J.B."/>
            <person name="Sun H."/>
            <person name="Kurtzman C.P."/>
            <person name="Blackwell M."/>
            <person name="Grigoriev I.V."/>
            <person name="Jeffries T.W."/>
        </authorList>
    </citation>
    <scope>NUCLEOTIDE SEQUENCE [LARGE SCALE GENOMIC DNA]</scope>
    <source>
        <strain evidence="5">ATCC 18201 / CBS 1600 / BCRC 20928 / JCM 3617 / NBRC 0987 / NRRL Y-1542</strain>
        <strain evidence="3">NRRL Y-1542</strain>
    </source>
</reference>
<accession>A0A1E4S1R2</accession>
<dbReference type="Pfam" id="PF01344">
    <property type="entry name" value="Kelch_1"/>
    <property type="match status" value="1"/>
</dbReference>
<evidence type="ECO:0000313" key="5">
    <source>
        <dbReference type="Proteomes" id="UP000094389"/>
    </source>
</evidence>
<dbReference type="GeneID" id="30989331"/>
<dbReference type="InterPro" id="IPR015915">
    <property type="entry name" value="Kelch-typ_b-propeller"/>
</dbReference>
<dbReference type="PANTHER" id="PTHR23244:SF471">
    <property type="entry name" value="GUANINE NUCLEOTIDE-BINDING PROTEIN SUBUNIT BETA 1-RELATED"/>
    <property type="match status" value="1"/>
</dbReference>
<dbReference type="STRING" id="983966.A0A0H5C6J7"/>
<evidence type="ECO:0000313" key="2">
    <source>
        <dbReference type="EMBL" id="CEP23653.1"/>
    </source>
</evidence>
<organism evidence="2 4">
    <name type="scientific">Cyberlindnera jadinii (strain ATCC 18201 / CBS 1600 / BCRC 20928 / JCM 3617 / NBRC 0987 / NRRL Y-1542)</name>
    <name type="common">Torula yeast</name>
    <name type="synonym">Candida utilis</name>
    <dbReference type="NCBI Taxonomy" id="983966"/>
    <lineage>
        <taxon>Eukaryota</taxon>
        <taxon>Fungi</taxon>
        <taxon>Dikarya</taxon>
        <taxon>Ascomycota</taxon>
        <taxon>Saccharomycotina</taxon>
        <taxon>Saccharomycetes</taxon>
        <taxon>Phaffomycetales</taxon>
        <taxon>Phaffomycetaceae</taxon>
        <taxon>Cyberlindnera</taxon>
    </lineage>
</organism>
<dbReference type="EMBL" id="CDQK01000004">
    <property type="protein sequence ID" value="CEP23653.1"/>
    <property type="molecule type" value="Genomic_DNA"/>
</dbReference>
<evidence type="ECO:0000313" key="4">
    <source>
        <dbReference type="Proteomes" id="UP000038830"/>
    </source>
</evidence>
<dbReference type="SUPFAM" id="SSF117281">
    <property type="entry name" value="Kelch motif"/>
    <property type="match status" value="1"/>
</dbReference>
<keyword evidence="5" id="KW-1185">Reference proteome</keyword>
<name>A0A0H5C6J7_CYBJN</name>
<dbReference type="InterPro" id="IPR006652">
    <property type="entry name" value="Kelch_1"/>
</dbReference>
<feature type="region of interest" description="Disordered" evidence="1">
    <location>
        <begin position="391"/>
        <end position="416"/>
    </location>
</feature>
<dbReference type="EMBL" id="KV453930">
    <property type="protein sequence ID" value="ODV73446.1"/>
    <property type="molecule type" value="Genomic_DNA"/>
</dbReference>
<feature type="compositionally biased region" description="Polar residues" evidence="1">
    <location>
        <begin position="399"/>
        <end position="416"/>
    </location>
</feature>
<sequence>MANMNGLQFCVDYTSHGEDYRGHSSLEEFLNGYYMSHLGGQHHSACPAPQCTTKTRTEPLDEELQQKYSKSHRMWKPAARTERMALCAEPNSMDDNGFKRFGPSKEKAFISYLHTPVTFGESPLPALVYHTSCEANDSIVTVGGVIAHHQGFQTGILDVSKYKVRGVNMPLPINSVLLNHPAVLPNTDVFVTSSLTNQVARANVTGDIPPPLLCMSSSKITKRHIFYYGGFELLNEVTYSEDSGKFMISKSTRLNNSAYVLDTVTMRFKKFELIAQPNKLNRFPLTVPRFGHSSTSIASSRISNYDLKNDTPATILIMGGYRQVSGLEKFEAIKDLWKVELSIVYQGTHGYIEFGDVVLATPIPVPEEFPIPSGRAFHSCEVFQVESVFGSNPHDTKSTTDASKLSMARSSTPSSAVSERQLNLKLIVHGGTDGKEIFGDVWYFDVDQELWERVPTFSHGDEPGEEVQLKKVGHRGIIIDNYFVALLGASPIDFPNLPKANNDFEIRDISNACFHSKETLFGKLCQPHTYEIYSLHIPSRKWRLYDVYHSYRLPKNAANLSYFGNIGYAVVNSNLKTFIIGGNLLPNPLSTQADMTRLVLLHNAVSIFEFPLNLSEGDPLKI</sequence>
<accession>A0A0H5C6J7</accession>
<protein>
    <submittedName>
        <fullName evidence="2">Uncharacterized protein</fullName>
    </submittedName>
</protein>
<reference evidence="2" key="1">
    <citation type="submission" date="2014-12" db="EMBL/GenBank/DDBJ databases">
        <authorList>
            <person name="Jaenicke S."/>
        </authorList>
    </citation>
    <scope>NUCLEOTIDE SEQUENCE [LARGE SCALE GENOMIC DNA]</scope>
    <source>
        <strain evidence="2">CBS1600</strain>
    </source>
</reference>
<gene>
    <name evidence="2" type="ORF">BN1211_4296</name>
    <name evidence="3" type="ORF">CYBJADRAFT_167493</name>
</gene>
<reference evidence="4" key="2">
    <citation type="journal article" date="2015" name="J. Biotechnol.">
        <title>The structure of the Cyberlindnera jadinii genome and its relation to Candida utilis analyzed by the occurrence of single nucleotide polymorphisms.</title>
        <authorList>
            <person name="Rupp O."/>
            <person name="Brinkrolf K."/>
            <person name="Buerth C."/>
            <person name="Kunigo M."/>
            <person name="Schneider J."/>
            <person name="Jaenicke S."/>
            <person name="Goesmann A."/>
            <person name="Puehler A."/>
            <person name="Jaeger K.-E."/>
            <person name="Ernst J.F."/>
        </authorList>
    </citation>
    <scope>NUCLEOTIDE SEQUENCE [LARGE SCALE GENOMIC DNA]</scope>
    <source>
        <strain evidence="4">ATCC 18201 / CBS 1600 / BCRC 20928 / JCM 3617 / NBRC 0987 / NRRL Y-1542</strain>
    </source>
</reference>
<dbReference type="Gene3D" id="2.120.10.80">
    <property type="entry name" value="Kelch-type beta propeller"/>
    <property type="match status" value="2"/>
</dbReference>
<dbReference type="Proteomes" id="UP000094389">
    <property type="component" value="Unassembled WGS sequence"/>
</dbReference>
<dbReference type="RefSeq" id="XP_020070485.1">
    <property type="nucleotide sequence ID" value="XM_020214935.1"/>
</dbReference>
<dbReference type="PANTHER" id="PTHR23244">
    <property type="entry name" value="KELCH REPEAT DOMAIN"/>
    <property type="match status" value="1"/>
</dbReference>
<proteinExistence type="predicted"/>
<dbReference type="AlphaFoldDB" id="A0A0H5C6J7"/>